<dbReference type="EMBL" id="NMUE01000065">
    <property type="protein sequence ID" value="RFA93301.1"/>
    <property type="molecule type" value="Genomic_DNA"/>
</dbReference>
<dbReference type="SUPFAM" id="SSF47598">
    <property type="entry name" value="Ribbon-helix-helix"/>
    <property type="match status" value="1"/>
</dbReference>
<dbReference type="Gene3D" id="1.10.3990.20">
    <property type="entry name" value="protein bp1543"/>
    <property type="match status" value="1"/>
</dbReference>
<dbReference type="GO" id="GO:0003677">
    <property type="term" value="F:DNA binding"/>
    <property type="evidence" value="ECO:0007669"/>
    <property type="project" value="UniProtKB-KW"/>
</dbReference>
<accession>A0A371QUK7</accession>
<dbReference type="RefSeq" id="WP_116422025.1">
    <property type="nucleotide sequence ID" value="NZ_NMUE01000065.1"/>
</dbReference>
<dbReference type="InterPro" id="IPR002145">
    <property type="entry name" value="CopG"/>
</dbReference>
<organism evidence="2 5">
    <name type="scientific">Pyrobaculum aerophilum</name>
    <dbReference type="NCBI Taxonomy" id="13773"/>
    <lineage>
        <taxon>Archaea</taxon>
        <taxon>Thermoproteota</taxon>
        <taxon>Thermoprotei</taxon>
        <taxon>Thermoproteales</taxon>
        <taxon>Thermoproteaceae</taxon>
        <taxon>Pyrobaculum</taxon>
    </lineage>
</organism>
<dbReference type="EMBL" id="NMUF01000063">
    <property type="protein sequence ID" value="RFA95096.1"/>
    <property type="molecule type" value="Genomic_DNA"/>
</dbReference>
<evidence type="ECO:0000313" key="5">
    <source>
        <dbReference type="Proteomes" id="UP000257123"/>
    </source>
</evidence>
<dbReference type="InterPro" id="IPR038268">
    <property type="entry name" value="RHH_sf"/>
</dbReference>
<reference evidence="4 5" key="1">
    <citation type="submission" date="2017-07" db="EMBL/GenBank/DDBJ databases">
        <title>Draft genome sequence of aerobic hyperthermophilic archaea, Pyrobaculum aerophilum YKB31 and YKB32.</title>
        <authorList>
            <person name="Mochizuki T."/>
            <person name="Berliner A.J."/>
            <person name="Yoshida-Takashima Y."/>
            <person name="Takaki Y."/>
            <person name="Nunoura T."/>
            <person name="Takai K."/>
        </authorList>
    </citation>
    <scope>NUCLEOTIDE SEQUENCE [LARGE SCALE GENOMIC DNA]</scope>
    <source>
        <strain evidence="2 5">YKB31</strain>
        <strain evidence="3 4">YKB32</strain>
    </source>
</reference>
<dbReference type="Proteomes" id="UP000257123">
    <property type="component" value="Unassembled WGS sequence"/>
</dbReference>
<keyword evidence="2" id="KW-0238">DNA-binding</keyword>
<evidence type="ECO:0000313" key="4">
    <source>
        <dbReference type="Proteomes" id="UP000256877"/>
    </source>
</evidence>
<dbReference type="InterPro" id="IPR010985">
    <property type="entry name" value="Ribbon_hlx_hlx"/>
</dbReference>
<dbReference type="Proteomes" id="UP000256877">
    <property type="component" value="Unassembled WGS sequence"/>
</dbReference>
<evidence type="ECO:0000313" key="2">
    <source>
        <dbReference type="EMBL" id="RFA93301.1"/>
    </source>
</evidence>
<dbReference type="CDD" id="cd21631">
    <property type="entry name" value="RHH_CopG_NikR-like"/>
    <property type="match status" value="1"/>
</dbReference>
<comment type="caution">
    <text evidence="2">The sequence shown here is derived from an EMBL/GenBank/DDBJ whole genome shotgun (WGS) entry which is preliminary data.</text>
</comment>
<sequence length="75" mass="8651">MEKIRTSIYIDASVWKRLKEEAAREGVDVSELLERILREYFGEIPVAAEELDFDPVDLGLPASRLIREMRDEALS</sequence>
<dbReference type="Pfam" id="PF01402">
    <property type="entry name" value="RHH_1"/>
    <property type="match status" value="1"/>
</dbReference>
<dbReference type="OrthoDB" id="26043at2157"/>
<gene>
    <name evidence="2" type="ORF">CGL51_13135</name>
    <name evidence="3" type="ORF">CGL52_13365</name>
</gene>
<proteinExistence type="predicted"/>
<evidence type="ECO:0000313" key="3">
    <source>
        <dbReference type="EMBL" id="RFA95096.1"/>
    </source>
</evidence>
<dbReference type="AlphaFoldDB" id="A0A371QUK7"/>
<dbReference type="GO" id="GO:0006355">
    <property type="term" value="P:regulation of DNA-templated transcription"/>
    <property type="evidence" value="ECO:0007669"/>
    <property type="project" value="InterPro"/>
</dbReference>
<protein>
    <submittedName>
        <fullName evidence="2">DNA-binding protein</fullName>
    </submittedName>
</protein>
<name>A0A371QUK7_9CREN</name>
<evidence type="ECO:0000259" key="1">
    <source>
        <dbReference type="Pfam" id="PF01402"/>
    </source>
</evidence>
<feature type="domain" description="Ribbon-helix-helix protein CopG" evidence="1">
    <location>
        <begin position="5"/>
        <end position="40"/>
    </location>
</feature>